<dbReference type="InterPro" id="IPR052698">
    <property type="entry name" value="MoCofactor_Util/Proc"/>
</dbReference>
<name>A0A2V5IQG4_9MICC</name>
<evidence type="ECO:0000313" key="3">
    <source>
        <dbReference type="EMBL" id="PYI37632.1"/>
    </source>
</evidence>
<feature type="domain" description="XdhC- CoxI" evidence="1">
    <location>
        <begin position="11"/>
        <end position="75"/>
    </location>
</feature>
<dbReference type="SUPFAM" id="SSF51735">
    <property type="entry name" value="NAD(P)-binding Rossmann-fold domains"/>
    <property type="match status" value="1"/>
</dbReference>
<feature type="domain" description="XdhC Rossmann" evidence="2">
    <location>
        <begin position="109"/>
        <end position="257"/>
    </location>
</feature>
<dbReference type="AlphaFoldDB" id="A0A2V5IQG4"/>
<keyword evidence="4" id="KW-1185">Reference proteome</keyword>
<dbReference type="OrthoDB" id="61481at2"/>
<dbReference type="PANTHER" id="PTHR30388:SF6">
    <property type="entry name" value="XANTHINE DEHYDROGENASE SUBUNIT A-RELATED"/>
    <property type="match status" value="1"/>
</dbReference>
<reference evidence="3 4" key="1">
    <citation type="submission" date="2018-05" db="EMBL/GenBank/DDBJ databases">
        <title>Genetic diversity of glacier-inhabiting Cryobacterium bacteria in China and description of Cryobacterium mengkeensis sp. nov. and Arthrobacter glacialis sp. nov.</title>
        <authorList>
            <person name="Liu Q."/>
            <person name="Xin Y.-H."/>
        </authorList>
    </citation>
    <scope>NUCLEOTIDE SEQUENCE [LARGE SCALE GENOMIC DNA]</scope>
    <source>
        <strain evidence="3 4">B7</strain>
    </source>
</reference>
<gene>
    <name evidence="3" type="primary">xdhC</name>
    <name evidence="3" type="ORF">CVS30_14650</name>
</gene>
<evidence type="ECO:0000259" key="2">
    <source>
        <dbReference type="Pfam" id="PF13478"/>
    </source>
</evidence>
<comment type="caution">
    <text evidence="3">The sequence shown here is derived from an EMBL/GenBank/DDBJ whole genome shotgun (WGS) entry which is preliminary data.</text>
</comment>
<dbReference type="InterPro" id="IPR014308">
    <property type="entry name" value="Xanthine_DH_XdhC"/>
</dbReference>
<dbReference type="InterPro" id="IPR036291">
    <property type="entry name" value="NAD(P)-bd_dom_sf"/>
</dbReference>
<dbReference type="InterPro" id="IPR003777">
    <property type="entry name" value="XdhC_CoxI"/>
</dbReference>
<dbReference type="NCBIfam" id="TIGR02964">
    <property type="entry name" value="xanthine_xdhC"/>
    <property type="match status" value="1"/>
</dbReference>
<dbReference type="Pfam" id="PF02625">
    <property type="entry name" value="XdhC_CoxI"/>
    <property type="match status" value="1"/>
</dbReference>
<dbReference type="InterPro" id="IPR027051">
    <property type="entry name" value="XdhC_Rossmann_dom"/>
</dbReference>
<dbReference type="EMBL" id="QJVC01000019">
    <property type="protein sequence ID" value="PYI37632.1"/>
    <property type="molecule type" value="Genomic_DNA"/>
</dbReference>
<dbReference type="Gene3D" id="3.40.50.720">
    <property type="entry name" value="NAD(P)-binding Rossmann-like Domain"/>
    <property type="match status" value="1"/>
</dbReference>
<sequence length="268" mass="28370">MDWLAAVVHLRERNEPAVIATLAQVRGHSPRDAGAKLVVTAHQSWGTIGGGNFEATVIDRARELIRTGNGAPELMTFALNDKVAGTHGVQCCGGEVTVMLEVLNPRRTVAIFGLGHVGYEIALILARQPINLVLVDSRPEALSPDRIEPLLAGQATLAIQHEPAPESVVATLPTGAVVLVLTHDHSEDLILCEAALRAAPSYIGLIGSPSKFSRFRKKLSEEGYPDGEIDRITCPIGLPSIAGKDPASIAVGVVSDLLIRWDNAAAGI</sequence>
<evidence type="ECO:0000259" key="1">
    <source>
        <dbReference type="Pfam" id="PF02625"/>
    </source>
</evidence>
<dbReference type="PANTHER" id="PTHR30388">
    <property type="entry name" value="ALDEHYDE OXIDOREDUCTASE MOLYBDENUM COFACTOR ASSEMBLY PROTEIN"/>
    <property type="match status" value="1"/>
</dbReference>
<proteinExistence type="predicted"/>
<dbReference type="Proteomes" id="UP000247980">
    <property type="component" value="Unassembled WGS sequence"/>
</dbReference>
<dbReference type="Pfam" id="PF13478">
    <property type="entry name" value="XdhC_C"/>
    <property type="match status" value="1"/>
</dbReference>
<accession>A0A2V5IQG4</accession>
<dbReference type="RefSeq" id="WP_110486220.1">
    <property type="nucleotide sequence ID" value="NZ_QJVC01000019.1"/>
</dbReference>
<organism evidence="3 4">
    <name type="scientific">Arthrobacter psychrolactophilus</name>
    <dbReference type="NCBI Taxonomy" id="92442"/>
    <lineage>
        <taxon>Bacteria</taxon>
        <taxon>Bacillati</taxon>
        <taxon>Actinomycetota</taxon>
        <taxon>Actinomycetes</taxon>
        <taxon>Micrococcales</taxon>
        <taxon>Micrococcaceae</taxon>
        <taxon>Arthrobacter</taxon>
    </lineage>
</organism>
<evidence type="ECO:0000313" key="4">
    <source>
        <dbReference type="Proteomes" id="UP000247980"/>
    </source>
</evidence>
<protein>
    <submittedName>
        <fullName evidence="3">Xanthine dehydrogenase accessory protein XdhC</fullName>
    </submittedName>
</protein>